<dbReference type="Pfam" id="PF01206">
    <property type="entry name" value="TusA"/>
    <property type="match status" value="1"/>
</dbReference>
<evidence type="ECO:0000313" key="4">
    <source>
        <dbReference type="Proteomes" id="UP000050342"/>
    </source>
</evidence>
<sequence length="79" mass="8911">MTEVLAHDKQLDASGLSCPLPLLKAKLELNRLAQGQTLKVIATDAGSQRDFRTFARLAGHELLREEEEAGTYRYWLRKA</sequence>
<feature type="domain" description="UPF0033" evidence="2">
    <location>
        <begin position="11"/>
        <end position="35"/>
    </location>
</feature>
<dbReference type="OrthoDB" id="9797551at2"/>
<dbReference type="STRING" id="1563157.AQS70_16810"/>
<proteinExistence type="inferred from homology"/>
<evidence type="ECO:0000259" key="2">
    <source>
        <dbReference type="PROSITE" id="PS01148"/>
    </source>
</evidence>
<dbReference type="PANTHER" id="PTHR33279:SF2">
    <property type="entry name" value="SULFUR CARRIER PROTEIN TUSA"/>
    <property type="match status" value="1"/>
</dbReference>
<gene>
    <name evidence="3" type="ORF">AQS70_16810</name>
</gene>
<dbReference type="RefSeq" id="WP_055104713.1">
    <property type="nucleotide sequence ID" value="NZ_LLWH01000222.1"/>
</dbReference>
<keyword evidence="4" id="KW-1185">Reference proteome</keyword>
<dbReference type="Proteomes" id="UP000050342">
    <property type="component" value="Unassembled WGS sequence"/>
</dbReference>
<reference evidence="3 4" key="1">
    <citation type="submission" date="2015-10" db="EMBL/GenBank/DDBJ databases">
        <title>Pseudomonas helleri sp. nov. and Pseudomonas weihenstephanensis sp. nov., isolated from raw cows milk.</title>
        <authorList>
            <person name="Von Neubeck M."/>
            <person name="Huptas C."/>
            <person name="Wenning M."/>
            <person name="Scherer S."/>
        </authorList>
    </citation>
    <scope>NUCLEOTIDE SEQUENCE [LARGE SCALE GENOMIC DNA]</scope>
    <source>
        <strain evidence="3 4">BSTT44</strain>
    </source>
</reference>
<name>A0A0Q0XNZ3_9PSED</name>
<dbReference type="PROSITE" id="PS01148">
    <property type="entry name" value="UPF0033"/>
    <property type="match status" value="1"/>
</dbReference>
<comment type="caution">
    <text evidence="3">The sequence shown here is derived from an EMBL/GenBank/DDBJ whole genome shotgun (WGS) entry which is preliminary data.</text>
</comment>
<dbReference type="CDD" id="cd00291">
    <property type="entry name" value="SirA_YedF_YeeD"/>
    <property type="match status" value="1"/>
</dbReference>
<protein>
    <submittedName>
        <fullName evidence="3">Response regulator SirA</fullName>
    </submittedName>
</protein>
<dbReference type="PANTHER" id="PTHR33279">
    <property type="entry name" value="SULFUR CARRIER PROTEIN YEDF-RELATED"/>
    <property type="match status" value="1"/>
</dbReference>
<dbReference type="Gene3D" id="3.30.110.40">
    <property type="entry name" value="TusA-like domain"/>
    <property type="match status" value="1"/>
</dbReference>
<dbReference type="EMBL" id="LLWH01000222">
    <property type="protein sequence ID" value="KQB51787.1"/>
    <property type="molecule type" value="Genomic_DNA"/>
</dbReference>
<dbReference type="SUPFAM" id="SSF64307">
    <property type="entry name" value="SirA-like"/>
    <property type="match status" value="1"/>
</dbReference>
<accession>A0A0Q0XNZ3</accession>
<organism evidence="3 4">
    <name type="scientific">Pseudomonas endophytica</name>
    <dbReference type="NCBI Taxonomy" id="1563157"/>
    <lineage>
        <taxon>Bacteria</taxon>
        <taxon>Pseudomonadati</taxon>
        <taxon>Pseudomonadota</taxon>
        <taxon>Gammaproteobacteria</taxon>
        <taxon>Pseudomonadales</taxon>
        <taxon>Pseudomonadaceae</taxon>
        <taxon>Pseudomonas</taxon>
    </lineage>
</organism>
<dbReference type="InterPro" id="IPR036868">
    <property type="entry name" value="TusA-like_sf"/>
</dbReference>
<dbReference type="InterPro" id="IPR001455">
    <property type="entry name" value="TusA-like"/>
</dbReference>
<evidence type="ECO:0000313" key="3">
    <source>
        <dbReference type="EMBL" id="KQB51787.1"/>
    </source>
</evidence>
<comment type="similarity">
    <text evidence="1">Belongs to the sulfur carrier protein TusA family.</text>
</comment>
<evidence type="ECO:0000256" key="1">
    <source>
        <dbReference type="ARBA" id="ARBA00008984"/>
    </source>
</evidence>
<dbReference type="AlphaFoldDB" id="A0A0Q0XNZ3"/>